<evidence type="ECO:0000313" key="2">
    <source>
        <dbReference type="Proteomes" id="UP001314681"/>
    </source>
</evidence>
<accession>A0ABS6KEE0</accession>
<dbReference type="EMBL" id="JAHQCX010000025">
    <property type="protein sequence ID" value="MBU9728875.1"/>
    <property type="molecule type" value="Genomic_DNA"/>
</dbReference>
<dbReference type="RefSeq" id="WP_158350951.1">
    <property type="nucleotide sequence ID" value="NZ_JAHQCX010000025.1"/>
</dbReference>
<evidence type="ECO:0000313" key="1">
    <source>
        <dbReference type="EMBL" id="MBU9728875.1"/>
    </source>
</evidence>
<gene>
    <name evidence="1" type="ORF">KTH90_23060</name>
</gene>
<organism evidence="1 2">
    <name type="scientific">Diplocloster modestus</name>
    <dbReference type="NCBI Taxonomy" id="2850322"/>
    <lineage>
        <taxon>Bacteria</taxon>
        <taxon>Bacillati</taxon>
        <taxon>Bacillota</taxon>
        <taxon>Clostridia</taxon>
        <taxon>Lachnospirales</taxon>
        <taxon>Lachnospiraceae</taxon>
        <taxon>Diplocloster</taxon>
    </lineage>
</organism>
<name>A0ABS6KEE0_9FIRM</name>
<protein>
    <submittedName>
        <fullName evidence="1">Uncharacterized protein</fullName>
    </submittedName>
</protein>
<sequence>MTASTNPKFIMQYAVKEEAVTSLVKRMIFQAESGFGEMYLLEVYPGVQMWSIDFHLRELDIKPMGAYRCLKLNYCLSGRCEVPLPDERYVYVSSGLLSVDINPPVGKMMLPTGQYVGLEIVIDLDTISHGLPGAWTDCGIDIWEVRQCLSRTRGSYLANVAASWDQLAREMEEHIRDADLSVEVYRFRLLQLLWTLKAGRQRDISIQPFYLTLGQRAVVMRAEELLTRDLHQRYVISAAPFLIKGKGKENEETI</sequence>
<proteinExistence type="predicted"/>
<keyword evidence="2" id="KW-1185">Reference proteome</keyword>
<dbReference type="Proteomes" id="UP001314681">
    <property type="component" value="Unassembled WGS sequence"/>
</dbReference>
<reference evidence="1 2" key="1">
    <citation type="submission" date="2021-06" db="EMBL/GenBank/DDBJ databases">
        <title>Description of novel taxa of the family Lachnospiraceae.</title>
        <authorList>
            <person name="Chaplin A.V."/>
            <person name="Sokolova S.R."/>
            <person name="Pikina A.P."/>
            <person name="Korzhanova M."/>
            <person name="Belova V."/>
            <person name="Korostin D."/>
            <person name="Efimov B.A."/>
        </authorList>
    </citation>
    <scope>NUCLEOTIDE SEQUENCE [LARGE SCALE GENOMIC DNA]</scope>
    <source>
        <strain evidence="1 2">ASD4241</strain>
    </source>
</reference>
<comment type="caution">
    <text evidence="1">The sequence shown here is derived from an EMBL/GenBank/DDBJ whole genome shotgun (WGS) entry which is preliminary data.</text>
</comment>